<dbReference type="InterPro" id="IPR039010">
    <property type="entry name" value="Synaptotagmin_SMP"/>
</dbReference>
<gene>
    <name evidence="5" type="ORF">XELAEV_18013635mg</name>
</gene>
<dbReference type="PANTHER" id="PTHR45761">
    <property type="entry name" value="EXTENDED SYNAPTOTAGMIN-LIKE PROTEIN 2, ISOFORM C"/>
    <property type="match status" value="1"/>
</dbReference>
<evidence type="ECO:0000259" key="4">
    <source>
        <dbReference type="PROSITE" id="PS50004"/>
    </source>
</evidence>
<feature type="domain" description="C2" evidence="4">
    <location>
        <begin position="273"/>
        <end position="395"/>
    </location>
</feature>
<evidence type="ECO:0000256" key="3">
    <source>
        <dbReference type="SAM" id="MobiDB-lite"/>
    </source>
</evidence>
<dbReference type="Pfam" id="PF17047">
    <property type="entry name" value="SMP_LBD"/>
    <property type="match status" value="1"/>
</dbReference>
<feature type="compositionally biased region" description="Polar residues" evidence="3">
    <location>
        <begin position="449"/>
        <end position="465"/>
    </location>
</feature>
<reference evidence="6" key="1">
    <citation type="journal article" date="2016" name="Nature">
        <title>Genome evolution in the allotetraploid frog Xenopus laevis.</title>
        <authorList>
            <person name="Session A.M."/>
            <person name="Uno Y."/>
            <person name="Kwon T."/>
            <person name="Chapman J.A."/>
            <person name="Toyoda A."/>
            <person name="Takahashi S."/>
            <person name="Fukui A."/>
            <person name="Hikosaka A."/>
            <person name="Suzuki A."/>
            <person name="Kondo M."/>
            <person name="van Heeringen S.J."/>
            <person name="Quigley I."/>
            <person name="Heinz S."/>
            <person name="Ogino H."/>
            <person name="Ochi H."/>
            <person name="Hellsten U."/>
            <person name="Lyons J.B."/>
            <person name="Simakov O."/>
            <person name="Putnam N."/>
            <person name="Stites J."/>
            <person name="Kuroki Y."/>
            <person name="Tanaka T."/>
            <person name="Michiue T."/>
            <person name="Watanabe M."/>
            <person name="Bogdanovic O."/>
            <person name="Lister R."/>
            <person name="Georgiou G."/>
            <person name="Paranjpe S.S."/>
            <person name="van Kruijsbergen I."/>
            <person name="Shu S."/>
            <person name="Carlson J."/>
            <person name="Kinoshita T."/>
            <person name="Ohta Y."/>
            <person name="Mawaribuchi S."/>
            <person name="Jenkins J."/>
            <person name="Grimwood J."/>
            <person name="Schmutz J."/>
            <person name="Mitros T."/>
            <person name="Mozaffari S.V."/>
            <person name="Suzuki Y."/>
            <person name="Haramoto Y."/>
            <person name="Yamamoto T.S."/>
            <person name="Takagi C."/>
            <person name="Heald R."/>
            <person name="Miller K."/>
            <person name="Haudenschild C."/>
            <person name="Kitzman J."/>
            <person name="Nakayama T."/>
            <person name="Izutsu Y."/>
            <person name="Robert J."/>
            <person name="Fortriede J."/>
            <person name="Burns K."/>
            <person name="Lotay V."/>
            <person name="Karimi K."/>
            <person name="Yasuoka Y."/>
            <person name="Dichmann D.S."/>
            <person name="Flajnik M.F."/>
            <person name="Houston D.W."/>
            <person name="Shendure J."/>
            <person name="DuPasquier L."/>
            <person name="Vize P.D."/>
            <person name="Zorn A.M."/>
            <person name="Ito M."/>
            <person name="Marcotte E.M."/>
            <person name="Wallingford J.B."/>
            <person name="Ito Y."/>
            <person name="Asashima M."/>
            <person name="Ueno N."/>
            <person name="Matsuda Y."/>
            <person name="Veenstra G.J."/>
            <person name="Fujiyama A."/>
            <person name="Harland R.M."/>
            <person name="Taira M."/>
            <person name="Rokhsar D.S."/>
        </authorList>
    </citation>
    <scope>NUCLEOTIDE SEQUENCE [LARGE SCALE GENOMIC DNA]</scope>
    <source>
        <strain evidence="6">J</strain>
    </source>
</reference>
<accession>A0A974HZC5</accession>
<evidence type="ECO:0000313" key="6">
    <source>
        <dbReference type="Proteomes" id="UP000694892"/>
    </source>
</evidence>
<dbReference type="Gene3D" id="2.60.40.150">
    <property type="entry name" value="C2 domain"/>
    <property type="match status" value="2"/>
</dbReference>
<dbReference type="GO" id="GO:0005789">
    <property type="term" value="C:endoplasmic reticulum membrane"/>
    <property type="evidence" value="ECO:0007669"/>
    <property type="project" value="TreeGrafter"/>
</dbReference>
<dbReference type="GO" id="GO:0031210">
    <property type="term" value="F:phosphatidylcholine binding"/>
    <property type="evidence" value="ECO:0007669"/>
    <property type="project" value="TreeGrafter"/>
</dbReference>
<dbReference type="PANTHER" id="PTHR45761:SF9">
    <property type="entry name" value="EXTENDED SYNAPTOTAGMIN-1-LIKE"/>
    <property type="match status" value="1"/>
</dbReference>
<dbReference type="FunFam" id="2.60.40.150:FF:000100">
    <property type="entry name" value="Extended synaptotagmin-2"/>
    <property type="match status" value="1"/>
</dbReference>
<keyword evidence="2" id="KW-1133">Transmembrane helix</keyword>
<dbReference type="SMART" id="SM00239">
    <property type="entry name" value="C2"/>
    <property type="match status" value="2"/>
</dbReference>
<dbReference type="EMBL" id="CM004468">
    <property type="protein sequence ID" value="OCT95944.1"/>
    <property type="molecule type" value="Genomic_DNA"/>
</dbReference>
<protein>
    <recommendedName>
        <fullName evidence="4">C2 domain-containing protein</fullName>
    </recommendedName>
</protein>
<dbReference type="PROSITE" id="PS50004">
    <property type="entry name" value="C2"/>
    <property type="match status" value="2"/>
</dbReference>
<dbReference type="AlphaFoldDB" id="A0A974HZC5"/>
<keyword evidence="2" id="KW-0472">Membrane</keyword>
<dbReference type="SUPFAM" id="SSF49562">
    <property type="entry name" value="C2 domain (Calcium/lipid-binding domain, CaLB)"/>
    <property type="match status" value="2"/>
</dbReference>
<dbReference type="GO" id="GO:0008429">
    <property type="term" value="F:phosphatidylethanolamine binding"/>
    <property type="evidence" value="ECO:0007669"/>
    <property type="project" value="TreeGrafter"/>
</dbReference>
<evidence type="ECO:0000256" key="2">
    <source>
        <dbReference type="ARBA" id="ARBA00022989"/>
    </source>
</evidence>
<name>A0A974HZC5_XENLA</name>
<dbReference type="Pfam" id="PF00168">
    <property type="entry name" value="C2"/>
    <property type="match status" value="2"/>
</dbReference>
<dbReference type="InterPro" id="IPR051634">
    <property type="entry name" value="Extended_Synaptotagmin"/>
</dbReference>
<evidence type="ECO:0000313" key="5">
    <source>
        <dbReference type="EMBL" id="OCT95944.1"/>
    </source>
</evidence>
<keyword evidence="1" id="KW-0812">Transmembrane</keyword>
<dbReference type="InterPro" id="IPR035892">
    <property type="entry name" value="C2_domain_sf"/>
</dbReference>
<dbReference type="OMA" id="CEINRIF"/>
<proteinExistence type="predicted"/>
<sequence>MANMVLMYMWPYLQQYFGDYMKSKIQPKIQDSNVFLSSFKFLKIDLGRKNMAILGADRMKVTGTVRVVLAPLMPTKPLVGMITWYFPTSPVVEISSTQLKPILKIGGTHFILSKIIKTCLKPVVYPKSAKFKLSKTIDTNALYFRLPKNVICVHILEAAGLYSKDLIQGLRNSYVVAHVGGKTVKTKVAINSLNPAWNQAFQMPLTDIPFQEITFEVLSYNFGENRLLGSCQAGVENILTQPVTDMWLPLKNTPSGKLHVRFERLNLAQDCEKLEEVLMENKNSSAVQIHPFGAAILYVRVRSAKDLQIPNSDELPTSMVLLNVLQTKAKTKAIRYDKDPVWNKTIHFPIQNPYEDELHIEVKDVHHGRLGTFSMSICDLLLAENLTVEGCFNLRSSNPLATINIKMELRILVPPHLDERIEETTSDDLNSEELSIQILPKKIPKPSKDSGTAGTSHGNETTGTSRENKAPRTAKTKFGALKAKIKRASKIIRKCCCPK</sequence>
<organism evidence="5 6">
    <name type="scientific">Xenopus laevis</name>
    <name type="common">African clawed frog</name>
    <dbReference type="NCBI Taxonomy" id="8355"/>
    <lineage>
        <taxon>Eukaryota</taxon>
        <taxon>Metazoa</taxon>
        <taxon>Chordata</taxon>
        <taxon>Craniata</taxon>
        <taxon>Vertebrata</taxon>
        <taxon>Euteleostomi</taxon>
        <taxon>Amphibia</taxon>
        <taxon>Batrachia</taxon>
        <taxon>Anura</taxon>
        <taxon>Pipoidea</taxon>
        <taxon>Pipidae</taxon>
        <taxon>Xenopodinae</taxon>
        <taxon>Xenopus</taxon>
        <taxon>Xenopus</taxon>
    </lineage>
</organism>
<dbReference type="InterPro" id="IPR000008">
    <property type="entry name" value="C2_dom"/>
</dbReference>
<dbReference type="GO" id="GO:0035091">
    <property type="term" value="F:phosphatidylinositol binding"/>
    <property type="evidence" value="ECO:0007669"/>
    <property type="project" value="TreeGrafter"/>
</dbReference>
<dbReference type="GO" id="GO:0005509">
    <property type="term" value="F:calcium ion binding"/>
    <property type="evidence" value="ECO:0007669"/>
    <property type="project" value="TreeGrafter"/>
</dbReference>
<feature type="region of interest" description="Disordered" evidence="3">
    <location>
        <begin position="441"/>
        <end position="478"/>
    </location>
</feature>
<dbReference type="GO" id="GO:0005544">
    <property type="term" value="F:calcium-dependent phospholipid binding"/>
    <property type="evidence" value="ECO:0007669"/>
    <property type="project" value="TreeGrafter"/>
</dbReference>
<dbReference type="Proteomes" id="UP000694892">
    <property type="component" value="Chromosome 2L"/>
</dbReference>
<evidence type="ECO:0000256" key="1">
    <source>
        <dbReference type="ARBA" id="ARBA00022692"/>
    </source>
</evidence>
<feature type="domain" description="C2" evidence="4">
    <location>
        <begin position="129"/>
        <end position="248"/>
    </location>
</feature>